<reference evidence="1 2" key="1">
    <citation type="submission" date="2019-08" db="EMBL/GenBank/DDBJ databases">
        <title>Genomes of Subsaximicrobium wynnwilliamsii strains.</title>
        <authorList>
            <person name="Bowman J.P."/>
        </authorList>
    </citation>
    <scope>NUCLEOTIDE SEQUENCE [LARGE SCALE GENOMIC DNA]</scope>
    <source>
        <strain evidence="1 2">2-80-2</strain>
    </source>
</reference>
<gene>
    <name evidence="1" type="ORF">ESY86_20375</name>
</gene>
<keyword evidence="2" id="KW-1185">Reference proteome</keyword>
<dbReference type="AlphaFoldDB" id="A0A5C6ZAV7"/>
<proteinExistence type="predicted"/>
<comment type="caution">
    <text evidence="1">The sequence shown here is derived from an EMBL/GenBank/DDBJ whole genome shotgun (WGS) entry which is preliminary data.</text>
</comment>
<protein>
    <submittedName>
        <fullName evidence="1">Uncharacterized protein</fullName>
    </submittedName>
</protein>
<dbReference type="RefSeq" id="WP_147088542.1">
    <property type="nucleotide sequence ID" value="NZ_VORM01000069.1"/>
</dbReference>
<name>A0A5C6ZAV7_9FLAO</name>
<evidence type="ECO:0000313" key="1">
    <source>
        <dbReference type="EMBL" id="TXD86339.1"/>
    </source>
</evidence>
<organism evidence="1 2">
    <name type="scientific">Subsaximicrobium wynnwilliamsii</name>
    <dbReference type="NCBI Taxonomy" id="291179"/>
    <lineage>
        <taxon>Bacteria</taxon>
        <taxon>Pseudomonadati</taxon>
        <taxon>Bacteroidota</taxon>
        <taxon>Flavobacteriia</taxon>
        <taxon>Flavobacteriales</taxon>
        <taxon>Flavobacteriaceae</taxon>
        <taxon>Subsaximicrobium</taxon>
    </lineage>
</organism>
<accession>A0A5C6ZAV7</accession>
<dbReference type="Proteomes" id="UP000321578">
    <property type="component" value="Unassembled WGS sequence"/>
</dbReference>
<dbReference type="EMBL" id="VORO01000068">
    <property type="protein sequence ID" value="TXD86339.1"/>
    <property type="molecule type" value="Genomic_DNA"/>
</dbReference>
<evidence type="ECO:0000313" key="2">
    <source>
        <dbReference type="Proteomes" id="UP000321578"/>
    </source>
</evidence>
<dbReference type="OrthoDB" id="1349400at2"/>
<sequence length="532" mass="57617">MKSKIHLLTILITFCIYNTYGQITTTLDEVYVNGQTSVTNCGTIDFETTENNTLTFYYTLTKTSSSTGEGFLKIKLKYNSSSNGAERGNQYITSNLWNSNQYVHTIATNIDASEVQVNGSSIYLEFTEVSSPFDYYNSCEHSIIKTPVPSFSLTPTNTTVSCESTSVKNFTVTPSNIPNGATVSYQWNVGNGWEDTNGNPISNFTTTSTFVQLRPYQYPPNNVSVTPILNGVSYPQLTSTVSLGTFNPFINIVGDDYVCSSGVYTLDNISSFNNVTVQSVNSSNTSIATASYNATTGEITVTKVSDGIITLSAVLQNSCNQTVTKTKENIQIGIPSTVFNATITGNDSVCQGQNYTYALSGANHPCVNGIVWSVTSNLNIVSQSSNTIIVSKNPFSTEYAGEITASILGSTVEVNKGVWVGTPSNDGLVIQKIGSYDLYAGQWSKLRARYIPLTYVSNDPLNITFEWQIPNSMIRNYADTAYKDVKPRSSGQLNIGVRVNCECGNGEWEYRLFDVAGGNGNGGGVLTPVGGN</sequence>